<reference evidence="7" key="1">
    <citation type="submission" date="2016-01" db="EMBL/GenBank/DDBJ databases">
        <authorList>
            <person name="Mitreva M."/>
            <person name="Pepin K.H."/>
            <person name="Mihindukulasuriya K.A."/>
            <person name="Fulton R."/>
            <person name="Fronick C."/>
            <person name="O'Laughlin M."/>
            <person name="Miner T."/>
            <person name="Herter B."/>
            <person name="Rosa B.A."/>
            <person name="Cordes M."/>
            <person name="Tomlinson C."/>
            <person name="Wollam A."/>
            <person name="Palsikar V.B."/>
            <person name="Mardis E.R."/>
            <person name="Wilson R.K."/>
        </authorList>
    </citation>
    <scope>NUCLEOTIDE SEQUENCE [LARGE SCALE GENOMIC DNA]</scope>
    <source>
        <strain evidence="7">KA00182</strain>
    </source>
</reference>
<dbReference type="HAMAP" id="MF_00057">
    <property type="entry name" value="KdsB"/>
    <property type="match status" value="1"/>
</dbReference>
<dbReference type="Proteomes" id="UP000070160">
    <property type="component" value="Unassembled WGS sequence"/>
</dbReference>
<dbReference type="PANTHER" id="PTHR42866">
    <property type="entry name" value="3-DEOXY-MANNO-OCTULOSONATE CYTIDYLYLTRANSFERASE"/>
    <property type="match status" value="1"/>
</dbReference>
<proteinExistence type="inferred from homology"/>
<dbReference type="CDD" id="cd02517">
    <property type="entry name" value="CMP-KDO-Synthetase"/>
    <property type="match status" value="1"/>
</dbReference>
<organism evidence="6 7">
    <name type="scientific">Megasphaera hutchinsoni</name>
    <dbReference type="NCBI Taxonomy" id="1588748"/>
    <lineage>
        <taxon>Bacteria</taxon>
        <taxon>Bacillati</taxon>
        <taxon>Bacillota</taxon>
        <taxon>Negativicutes</taxon>
        <taxon>Veillonellales</taxon>
        <taxon>Veillonellaceae</taxon>
        <taxon>Megasphaera</taxon>
    </lineage>
</organism>
<dbReference type="NCBIfam" id="NF003952">
    <property type="entry name" value="PRK05450.1-5"/>
    <property type="match status" value="1"/>
</dbReference>
<evidence type="ECO:0000256" key="5">
    <source>
        <dbReference type="HAMAP-Rule" id="MF_00057"/>
    </source>
</evidence>
<dbReference type="GO" id="GO:0009103">
    <property type="term" value="P:lipopolysaccharide biosynthetic process"/>
    <property type="evidence" value="ECO:0007669"/>
    <property type="project" value="UniProtKB-UniRule"/>
</dbReference>
<dbReference type="UniPathway" id="UPA00358">
    <property type="reaction ID" value="UER00476"/>
</dbReference>
<dbReference type="InterPro" id="IPR003329">
    <property type="entry name" value="Cytidylyl_trans"/>
</dbReference>
<dbReference type="NCBIfam" id="TIGR00466">
    <property type="entry name" value="kdsB"/>
    <property type="match status" value="1"/>
</dbReference>
<evidence type="ECO:0000313" key="6">
    <source>
        <dbReference type="EMBL" id="KXB92980.1"/>
    </source>
</evidence>
<keyword evidence="4 5" id="KW-0448">Lipopolysaccharide biosynthesis</keyword>
<comment type="function">
    <text evidence="5">Activates KDO (a required 8-carbon sugar) for incorporation into bacterial lipopolysaccharide in Gram-negative bacteria.</text>
</comment>
<dbReference type="SUPFAM" id="SSF53448">
    <property type="entry name" value="Nucleotide-diphospho-sugar transferases"/>
    <property type="match status" value="1"/>
</dbReference>
<dbReference type="GO" id="GO:0008690">
    <property type="term" value="F:3-deoxy-manno-octulosonate cytidylyltransferase activity"/>
    <property type="evidence" value="ECO:0007669"/>
    <property type="project" value="UniProtKB-UniRule"/>
</dbReference>
<dbReference type="Gene3D" id="3.90.550.10">
    <property type="entry name" value="Spore Coat Polysaccharide Biosynthesis Protein SpsA, Chain A"/>
    <property type="match status" value="1"/>
</dbReference>
<dbReference type="GO" id="GO:0033468">
    <property type="term" value="P:CMP-keto-3-deoxy-D-manno-octulosonic acid biosynthetic process"/>
    <property type="evidence" value="ECO:0007669"/>
    <property type="project" value="UniProtKB-UniRule"/>
</dbReference>
<comment type="similarity">
    <text evidence="5">Belongs to the KdsB family.</text>
</comment>
<sequence>MEKNRSIIMNCICIIPARYGSTRLPGKPLVDIAGKSMIQRVYEQVVKAAALQTVAVAVDTPQVYDTVIRFGGKAIMTRQDHVTGTDRLAEAIRHFPEADVVVNVQGDEPLIAPEIINSLCSVFDKYPTIQMATVATPLQESEYDDPSAVKVVLNKRDEAMYFSRSLIPYPRQAYGNQCQPYKHVGIYAYRYRFLLQYAQMAQTPAEKTESLEQLRVLENGYTIKVIKTNHQFIGVDTPEDLQRVQAYFLHKGE</sequence>
<comment type="caution">
    <text evidence="6">The sequence shown here is derived from an EMBL/GenBank/DDBJ whole genome shotgun (WGS) entry which is preliminary data.</text>
</comment>
<dbReference type="Pfam" id="PF02348">
    <property type="entry name" value="CTP_transf_3"/>
    <property type="match status" value="1"/>
</dbReference>
<comment type="pathway">
    <text evidence="5">Nucleotide-sugar biosynthesis; CMP-3-deoxy-D-manno-octulosonate biosynthesis; CMP-3-deoxy-D-manno-octulosonate from 3-deoxy-D-manno-octulosonate and CTP: step 1/1.</text>
</comment>
<keyword evidence="2 5" id="KW-0808">Transferase</keyword>
<dbReference type="EMBL" id="LSDT01000004">
    <property type="protein sequence ID" value="KXB92980.1"/>
    <property type="molecule type" value="Genomic_DNA"/>
</dbReference>
<dbReference type="InterPro" id="IPR004528">
    <property type="entry name" value="KdsB"/>
</dbReference>
<dbReference type="AlphaFoldDB" id="A0A134CL85"/>
<dbReference type="PANTHER" id="PTHR42866:SF2">
    <property type="entry name" value="3-DEOXY-MANNO-OCTULOSONATE CYTIDYLYLTRANSFERASE, MITOCHONDRIAL"/>
    <property type="match status" value="1"/>
</dbReference>
<evidence type="ECO:0000256" key="1">
    <source>
        <dbReference type="ARBA" id="ARBA00004370"/>
    </source>
</evidence>
<dbReference type="EC" id="2.7.7.38" evidence="5"/>
<keyword evidence="3 5" id="KW-0548">Nucleotidyltransferase</keyword>
<protein>
    <recommendedName>
        <fullName evidence="5">3-deoxy-manno-octulosonate cytidylyltransferase</fullName>
        <ecNumber evidence="5">2.7.7.38</ecNumber>
    </recommendedName>
    <alternativeName>
        <fullName evidence="5">CMP-2-keto-3-deoxyoctulosonic acid synthase</fullName>
        <shortName evidence="5">CKS</shortName>
        <shortName evidence="5">CMP-KDO synthase</shortName>
    </alternativeName>
</protein>
<dbReference type="GO" id="GO:0016020">
    <property type="term" value="C:membrane"/>
    <property type="evidence" value="ECO:0007669"/>
    <property type="project" value="UniProtKB-SubCell"/>
</dbReference>
<name>A0A134CL85_9FIRM</name>
<dbReference type="GO" id="GO:0005829">
    <property type="term" value="C:cytosol"/>
    <property type="evidence" value="ECO:0007669"/>
    <property type="project" value="TreeGrafter"/>
</dbReference>
<keyword evidence="7" id="KW-1185">Reference proteome</keyword>
<evidence type="ECO:0000256" key="4">
    <source>
        <dbReference type="ARBA" id="ARBA00022985"/>
    </source>
</evidence>
<evidence type="ECO:0000256" key="3">
    <source>
        <dbReference type="ARBA" id="ARBA00022695"/>
    </source>
</evidence>
<dbReference type="NCBIfam" id="NF003950">
    <property type="entry name" value="PRK05450.1-3"/>
    <property type="match status" value="1"/>
</dbReference>
<dbReference type="STRING" id="1588748.HMPREF3182_00211"/>
<evidence type="ECO:0000313" key="7">
    <source>
        <dbReference type="Proteomes" id="UP000070160"/>
    </source>
</evidence>
<dbReference type="NCBIfam" id="NF009905">
    <property type="entry name" value="PRK13368.1"/>
    <property type="match status" value="1"/>
</dbReference>
<dbReference type="PATRIC" id="fig|1588748.3.peg.205"/>
<accession>A0A134CL85</accession>
<gene>
    <name evidence="5" type="primary">kdsB</name>
    <name evidence="6" type="ORF">HMPREF3182_00211</name>
</gene>
<dbReference type="InterPro" id="IPR029044">
    <property type="entry name" value="Nucleotide-diphossugar_trans"/>
</dbReference>
<dbReference type="FunFam" id="3.90.550.10:FF:000011">
    <property type="entry name" value="3-deoxy-manno-octulosonate cytidylyltransferase"/>
    <property type="match status" value="1"/>
</dbReference>
<comment type="subcellular location">
    <subcellularLocation>
        <location evidence="5">Cytoplasm</location>
    </subcellularLocation>
    <subcellularLocation>
        <location evidence="1">Membrane</location>
    </subcellularLocation>
</comment>
<keyword evidence="5" id="KW-0963">Cytoplasm</keyword>
<evidence type="ECO:0000256" key="2">
    <source>
        <dbReference type="ARBA" id="ARBA00022679"/>
    </source>
</evidence>
<comment type="catalytic activity">
    <reaction evidence="5">
        <text>3-deoxy-alpha-D-manno-oct-2-ulosonate + CTP = CMP-3-deoxy-beta-D-manno-octulosonate + diphosphate</text>
        <dbReference type="Rhea" id="RHEA:23448"/>
        <dbReference type="ChEBI" id="CHEBI:33019"/>
        <dbReference type="ChEBI" id="CHEBI:37563"/>
        <dbReference type="ChEBI" id="CHEBI:85986"/>
        <dbReference type="ChEBI" id="CHEBI:85987"/>
        <dbReference type="EC" id="2.7.7.38"/>
    </reaction>
</comment>